<keyword evidence="3" id="KW-1185">Reference proteome</keyword>
<dbReference type="AlphaFoldDB" id="A0AAE2ZRS0"/>
<dbReference type="EMBL" id="JAICBX010000004">
    <property type="protein sequence ID" value="MBW8639298.1"/>
    <property type="molecule type" value="Genomic_DNA"/>
</dbReference>
<organism evidence="2 3">
    <name type="scientific">Flavimaribacter sediminis</name>
    <dbReference type="NCBI Taxonomy" id="2865987"/>
    <lineage>
        <taxon>Bacteria</taxon>
        <taxon>Pseudomonadati</taxon>
        <taxon>Pseudomonadota</taxon>
        <taxon>Alphaproteobacteria</taxon>
        <taxon>Hyphomicrobiales</taxon>
        <taxon>Rhizobiaceae</taxon>
        <taxon>Flavimaribacter</taxon>
    </lineage>
</organism>
<evidence type="ECO:0000313" key="3">
    <source>
        <dbReference type="Proteomes" id="UP001196509"/>
    </source>
</evidence>
<evidence type="ECO:0000256" key="1">
    <source>
        <dbReference type="SAM" id="SignalP"/>
    </source>
</evidence>
<dbReference type="RefSeq" id="WP_220230036.1">
    <property type="nucleotide sequence ID" value="NZ_JAICBX010000004.1"/>
</dbReference>
<reference evidence="2" key="1">
    <citation type="submission" date="2021-08" db="EMBL/GenBank/DDBJ databases">
        <title>Hoeflea bacterium WL0058 sp. nov., isolated from the sediment.</title>
        <authorList>
            <person name="Wang L."/>
            <person name="Zhang D."/>
        </authorList>
    </citation>
    <scope>NUCLEOTIDE SEQUENCE</scope>
    <source>
        <strain evidence="2">WL0058</strain>
    </source>
</reference>
<protein>
    <recommendedName>
        <fullName evidence="4">Tat pathway signal sequence domain protein</fullName>
    </recommendedName>
</protein>
<evidence type="ECO:0000313" key="2">
    <source>
        <dbReference type="EMBL" id="MBW8639298.1"/>
    </source>
</evidence>
<feature type="chain" id="PRO_5042054952" description="Tat pathway signal sequence domain protein" evidence="1">
    <location>
        <begin position="29"/>
        <end position="149"/>
    </location>
</feature>
<comment type="caution">
    <text evidence="2">The sequence shown here is derived from an EMBL/GenBank/DDBJ whole genome shotgun (WGS) entry which is preliminary data.</text>
</comment>
<feature type="signal peptide" evidence="1">
    <location>
        <begin position="1"/>
        <end position="28"/>
    </location>
</feature>
<gene>
    <name evidence="2" type="ORF">K1W69_19040</name>
</gene>
<accession>A0AAE2ZRS0</accession>
<keyword evidence="1" id="KW-0732">Signal</keyword>
<evidence type="ECO:0008006" key="4">
    <source>
        <dbReference type="Google" id="ProtNLM"/>
    </source>
</evidence>
<sequence length="149" mass="15984">MRNHIVRKFLAPLASVVILATAALPAGAQEAADDTNITLELNNLSPSEAGCLVTFMVRNSLDAALDQLAYEVVLFDGKGLVDRMIVLDFSPLVKDKTRVRQFDLDGISCPDVSRVLINDAASCAGQDVADGTCIRALETTTRTEIEFGS</sequence>
<dbReference type="Proteomes" id="UP001196509">
    <property type="component" value="Unassembled WGS sequence"/>
</dbReference>
<name>A0AAE2ZRS0_9HYPH</name>
<proteinExistence type="predicted"/>